<evidence type="ECO:0000313" key="2">
    <source>
        <dbReference type="EMBL" id="KIO00845.1"/>
    </source>
</evidence>
<dbReference type="EMBL" id="KN831993">
    <property type="protein sequence ID" value="KIO00845.1"/>
    <property type="molecule type" value="Genomic_DNA"/>
</dbReference>
<dbReference type="OrthoDB" id="2705452at2759"/>
<gene>
    <name evidence="2" type="ORF">M404DRAFT_29244</name>
</gene>
<evidence type="ECO:0000256" key="1">
    <source>
        <dbReference type="SAM" id="MobiDB-lite"/>
    </source>
</evidence>
<dbReference type="HOGENOM" id="CLU_037659_0_0_1"/>
<reference evidence="3" key="2">
    <citation type="submission" date="2015-01" db="EMBL/GenBank/DDBJ databases">
        <title>Evolutionary Origins and Diversification of the Mycorrhizal Mutualists.</title>
        <authorList>
            <consortium name="DOE Joint Genome Institute"/>
            <consortium name="Mycorrhizal Genomics Consortium"/>
            <person name="Kohler A."/>
            <person name="Kuo A."/>
            <person name="Nagy L.G."/>
            <person name="Floudas D."/>
            <person name="Copeland A."/>
            <person name="Barry K.W."/>
            <person name="Cichocki N."/>
            <person name="Veneault-Fourrey C."/>
            <person name="LaButti K."/>
            <person name="Lindquist E.A."/>
            <person name="Lipzen A."/>
            <person name="Lundell T."/>
            <person name="Morin E."/>
            <person name="Murat C."/>
            <person name="Riley R."/>
            <person name="Ohm R."/>
            <person name="Sun H."/>
            <person name="Tunlid A."/>
            <person name="Henrissat B."/>
            <person name="Grigoriev I.V."/>
            <person name="Hibbett D.S."/>
            <person name="Martin F."/>
        </authorList>
    </citation>
    <scope>NUCLEOTIDE SEQUENCE [LARGE SCALE GENOMIC DNA]</scope>
    <source>
        <strain evidence="3">Marx 270</strain>
    </source>
</reference>
<feature type="region of interest" description="Disordered" evidence="1">
    <location>
        <begin position="1"/>
        <end position="35"/>
    </location>
</feature>
<proteinExistence type="predicted"/>
<name>A0A0C3NIQ1_PISTI</name>
<feature type="region of interest" description="Disordered" evidence="1">
    <location>
        <begin position="426"/>
        <end position="489"/>
    </location>
</feature>
<dbReference type="InParanoid" id="A0A0C3NIQ1"/>
<organism evidence="2 3">
    <name type="scientific">Pisolithus tinctorius Marx 270</name>
    <dbReference type="NCBI Taxonomy" id="870435"/>
    <lineage>
        <taxon>Eukaryota</taxon>
        <taxon>Fungi</taxon>
        <taxon>Dikarya</taxon>
        <taxon>Basidiomycota</taxon>
        <taxon>Agaricomycotina</taxon>
        <taxon>Agaricomycetes</taxon>
        <taxon>Agaricomycetidae</taxon>
        <taxon>Boletales</taxon>
        <taxon>Sclerodermatineae</taxon>
        <taxon>Pisolithaceae</taxon>
        <taxon>Pisolithus</taxon>
    </lineage>
</organism>
<feature type="compositionally biased region" description="Basic and acidic residues" evidence="1">
    <location>
        <begin position="474"/>
        <end position="489"/>
    </location>
</feature>
<dbReference type="AlphaFoldDB" id="A0A0C3NIQ1"/>
<keyword evidence="3" id="KW-1185">Reference proteome</keyword>
<protein>
    <submittedName>
        <fullName evidence="2">Uncharacterized protein</fullName>
    </submittedName>
</protein>
<feature type="compositionally biased region" description="Basic and acidic residues" evidence="1">
    <location>
        <begin position="426"/>
        <end position="440"/>
    </location>
</feature>
<accession>A0A0C3NIQ1</accession>
<sequence>MATGVSLQESYLRGRGSERSSLGVPAVSRNTHQLTSDPFRSKIPLEFKAERLEEHPKPTRVEVEELETLAGGLEAERLVCEEVIDSHRAPQHISHVETKVVARRIQIEEPLRLSIRRKPPEEVLRVKMLKHAARVDDLALEIFRGHAASAIYIVFEDSSSESTRALGVRTCAESPAMLTKRSHVTALRVVATRTQVVLHTDDASVIGQLRKIAAIEGYEEWGEKGTVWKLPRLRATATVTRATTSTRARAGTTTALDSERQPCEAGTAILWRQGAMSAGTGLDSSKVHFGFETPYLHRQYSREAGYLQRTAKIAIQGMKTTVRLGTDQQPRGSGSAIRWEWGARSADMELDSSSVCLEFETFYLHLRYSRDYKSTRRKATDIRGTAVLRTMTMTTLGTDRRLREAKTAVRWGQGAMSAGKTAIHNDVRATSRQSECKEQQQLDLPQIKAPTRPEEPSDGNRAQRAQILSITAQKKTDVRNEEREQRQQE</sequence>
<reference evidence="2 3" key="1">
    <citation type="submission" date="2014-04" db="EMBL/GenBank/DDBJ databases">
        <authorList>
            <consortium name="DOE Joint Genome Institute"/>
            <person name="Kuo A."/>
            <person name="Kohler A."/>
            <person name="Costa M.D."/>
            <person name="Nagy L.G."/>
            <person name="Floudas D."/>
            <person name="Copeland A."/>
            <person name="Barry K.W."/>
            <person name="Cichocki N."/>
            <person name="Veneault-Fourrey C."/>
            <person name="LaButti K."/>
            <person name="Lindquist E.A."/>
            <person name="Lipzen A."/>
            <person name="Lundell T."/>
            <person name="Morin E."/>
            <person name="Murat C."/>
            <person name="Sun H."/>
            <person name="Tunlid A."/>
            <person name="Henrissat B."/>
            <person name="Grigoriev I.V."/>
            <person name="Hibbett D.S."/>
            <person name="Martin F."/>
            <person name="Nordberg H.P."/>
            <person name="Cantor M.N."/>
            <person name="Hua S.X."/>
        </authorList>
    </citation>
    <scope>NUCLEOTIDE SEQUENCE [LARGE SCALE GENOMIC DNA]</scope>
    <source>
        <strain evidence="2 3">Marx 270</strain>
    </source>
</reference>
<evidence type="ECO:0000313" key="3">
    <source>
        <dbReference type="Proteomes" id="UP000054217"/>
    </source>
</evidence>
<dbReference type="Proteomes" id="UP000054217">
    <property type="component" value="Unassembled WGS sequence"/>
</dbReference>